<dbReference type="PANTHER" id="PTHR33962">
    <property type="entry name" value="RECQ-MEDIATED GENOME INSTABILITY PROTEIN 2 RMI2"/>
    <property type="match status" value="1"/>
</dbReference>
<proteinExistence type="predicted"/>
<evidence type="ECO:0000313" key="1">
    <source>
        <dbReference type="EMBL" id="KAG2449740.1"/>
    </source>
</evidence>
<gene>
    <name evidence="1" type="ORF">HYH02_005266</name>
</gene>
<dbReference type="GO" id="GO:0043007">
    <property type="term" value="P:maintenance of rDNA"/>
    <property type="evidence" value="ECO:0007669"/>
    <property type="project" value="TreeGrafter"/>
</dbReference>
<dbReference type="GO" id="GO:0033045">
    <property type="term" value="P:regulation of sister chromatid segregation"/>
    <property type="evidence" value="ECO:0007669"/>
    <property type="project" value="TreeGrafter"/>
</dbReference>
<keyword evidence="2" id="KW-1185">Reference proteome</keyword>
<dbReference type="OrthoDB" id="539258at2759"/>
<dbReference type="EMBL" id="JAEHOD010000013">
    <property type="protein sequence ID" value="KAG2449740.1"/>
    <property type="molecule type" value="Genomic_DNA"/>
</dbReference>
<dbReference type="Pfam" id="PF16100">
    <property type="entry name" value="RMI2"/>
    <property type="match status" value="1"/>
</dbReference>
<dbReference type="InterPro" id="IPR032245">
    <property type="entry name" value="RMI2"/>
</dbReference>
<dbReference type="GO" id="GO:0005829">
    <property type="term" value="C:cytosol"/>
    <property type="evidence" value="ECO:0007669"/>
    <property type="project" value="TreeGrafter"/>
</dbReference>
<comment type="caution">
    <text evidence="1">The sequence shown here is derived from an EMBL/GenBank/DDBJ whole genome shotgun (WGS) entry which is preliminary data.</text>
</comment>
<dbReference type="GO" id="GO:0016607">
    <property type="term" value="C:nuclear speck"/>
    <property type="evidence" value="ECO:0007669"/>
    <property type="project" value="TreeGrafter"/>
</dbReference>
<accession>A0A835WLM9</accession>
<reference evidence="1" key="1">
    <citation type="journal article" date="2020" name="bioRxiv">
        <title>Comparative genomics of Chlamydomonas.</title>
        <authorList>
            <person name="Craig R.J."/>
            <person name="Hasan A.R."/>
            <person name="Ness R.W."/>
            <person name="Keightley P.D."/>
        </authorList>
    </citation>
    <scope>NUCLEOTIDE SEQUENCE</scope>
    <source>
        <strain evidence="1">CCAP 11/173</strain>
    </source>
</reference>
<evidence type="ECO:0000313" key="2">
    <source>
        <dbReference type="Proteomes" id="UP000613740"/>
    </source>
</evidence>
<sequence length="144" mass="15857">MLPTLSIAESKRLRTSHGLEFKLAWVQGHVVSIGQEGSNTDLTISDGSGPTLTVCLRPDVGLTLPEPGQYVLLVGRLGRRIPAARGQEDEAAGKKRRKEWQLAAQKIKLLGGAVRRAELWQQEVLMLHETIYPTLVQRGLTPTQ</sequence>
<name>A0A835WLM9_9CHLO</name>
<dbReference type="GO" id="GO:2000042">
    <property type="term" value="P:negative regulation of double-strand break repair via homologous recombination"/>
    <property type="evidence" value="ECO:0007669"/>
    <property type="project" value="TreeGrafter"/>
</dbReference>
<dbReference type="GO" id="GO:0006281">
    <property type="term" value="P:DNA repair"/>
    <property type="evidence" value="ECO:0007669"/>
    <property type="project" value="TreeGrafter"/>
</dbReference>
<dbReference type="PANTHER" id="PTHR33962:SF1">
    <property type="entry name" value="RECQ-MEDIATED GENOME INSTABILITY PROTEIN 2"/>
    <property type="match status" value="1"/>
</dbReference>
<dbReference type="InterPro" id="IPR012340">
    <property type="entry name" value="NA-bd_OB-fold"/>
</dbReference>
<dbReference type="Proteomes" id="UP000613740">
    <property type="component" value="Unassembled WGS sequence"/>
</dbReference>
<dbReference type="Gene3D" id="2.40.50.140">
    <property type="entry name" value="Nucleic acid-binding proteins"/>
    <property type="match status" value="1"/>
</dbReference>
<organism evidence="1 2">
    <name type="scientific">Chlamydomonas schloesseri</name>
    <dbReference type="NCBI Taxonomy" id="2026947"/>
    <lineage>
        <taxon>Eukaryota</taxon>
        <taxon>Viridiplantae</taxon>
        <taxon>Chlorophyta</taxon>
        <taxon>core chlorophytes</taxon>
        <taxon>Chlorophyceae</taxon>
        <taxon>CS clade</taxon>
        <taxon>Chlamydomonadales</taxon>
        <taxon>Chlamydomonadaceae</taxon>
        <taxon>Chlamydomonas</taxon>
    </lineage>
</organism>
<protein>
    <submittedName>
        <fullName evidence="1">Uncharacterized protein</fullName>
    </submittedName>
</protein>
<dbReference type="AlphaFoldDB" id="A0A835WLM9"/>